<dbReference type="Proteomes" id="UP000007073">
    <property type="component" value="Chromosome"/>
</dbReference>
<protein>
    <submittedName>
        <fullName evidence="4">Acyl-CoA thioesterase</fullName>
    </submittedName>
</protein>
<dbReference type="InterPro" id="IPR006683">
    <property type="entry name" value="Thioestr_dom"/>
</dbReference>
<evidence type="ECO:0000313" key="5">
    <source>
        <dbReference type="Proteomes" id="UP000007073"/>
    </source>
</evidence>
<feature type="domain" description="Thioesterase" evidence="3">
    <location>
        <begin position="50"/>
        <end position="125"/>
    </location>
</feature>
<evidence type="ECO:0000313" key="4">
    <source>
        <dbReference type="EMBL" id="ABB32479.1"/>
    </source>
</evidence>
<comment type="similarity">
    <text evidence="1">Belongs to the thioesterase PaaI family.</text>
</comment>
<gene>
    <name evidence="4" type="ordered locus">Gmet_2253</name>
</gene>
<dbReference type="AlphaFoldDB" id="Q39TE5"/>
<sequence length="147" mass="15937">MENSALLTELERSFTEKNYQTWLGVRLVRHKPGFVHLELPVRPEFLNTLGTVHGGFLANLADSALCSAILSELPPGITCSSIEIKVNYLLPVRGNILRADASVIRRGKNIGVSRAELFAPDGALAAVATGTFMIQSLSSFSCLPRVD</sequence>
<dbReference type="CDD" id="cd03443">
    <property type="entry name" value="PaaI_thioesterase"/>
    <property type="match status" value="1"/>
</dbReference>
<dbReference type="GO" id="GO:0047617">
    <property type="term" value="F:fatty acyl-CoA hydrolase activity"/>
    <property type="evidence" value="ECO:0007669"/>
    <property type="project" value="InterPro"/>
</dbReference>
<reference evidence="4 5" key="1">
    <citation type="submission" date="2005-10" db="EMBL/GenBank/DDBJ databases">
        <title>Complete sequence of Geobacter metallireducens GS-15.</title>
        <authorList>
            <consortium name="US DOE Joint Genome Institute"/>
            <person name="Copeland A."/>
            <person name="Lucas S."/>
            <person name="Lapidus A."/>
            <person name="Barry K."/>
            <person name="Detter J.C."/>
            <person name="Glavina T."/>
            <person name="Hammon N."/>
            <person name="Israni S."/>
            <person name="Pitluck S."/>
            <person name="Di Bartolo G."/>
            <person name="Chain P."/>
            <person name="Schmutz J."/>
            <person name="Larimer F."/>
            <person name="Land M."/>
            <person name="Kyrpides N."/>
            <person name="Ivanova N."/>
            <person name="Richardson P."/>
        </authorList>
    </citation>
    <scope>NUCLEOTIDE SEQUENCE [LARGE SCALE GENOMIC DNA]</scope>
    <source>
        <strain evidence="5">ATCC 53774 / DSM 7210 / GS-15</strain>
    </source>
</reference>
<keyword evidence="5" id="KW-1185">Reference proteome</keyword>
<dbReference type="SUPFAM" id="SSF54637">
    <property type="entry name" value="Thioesterase/thiol ester dehydrase-isomerase"/>
    <property type="match status" value="1"/>
</dbReference>
<organism evidence="4 5">
    <name type="scientific">Geobacter metallireducens (strain ATCC 53774 / DSM 7210 / GS-15)</name>
    <dbReference type="NCBI Taxonomy" id="269799"/>
    <lineage>
        <taxon>Bacteria</taxon>
        <taxon>Pseudomonadati</taxon>
        <taxon>Thermodesulfobacteriota</taxon>
        <taxon>Desulfuromonadia</taxon>
        <taxon>Geobacterales</taxon>
        <taxon>Geobacteraceae</taxon>
        <taxon>Geobacter</taxon>
    </lineage>
</organism>
<dbReference type="InterPro" id="IPR003736">
    <property type="entry name" value="PAAI_dom"/>
</dbReference>
<dbReference type="STRING" id="269799.Gmet_2253"/>
<dbReference type="PANTHER" id="PTHR21660">
    <property type="entry name" value="THIOESTERASE SUPERFAMILY MEMBER-RELATED"/>
    <property type="match status" value="1"/>
</dbReference>
<dbReference type="PANTHER" id="PTHR21660:SF1">
    <property type="entry name" value="ACYL-COENZYME A THIOESTERASE 13"/>
    <property type="match status" value="1"/>
</dbReference>
<dbReference type="Pfam" id="PF03061">
    <property type="entry name" value="4HBT"/>
    <property type="match status" value="1"/>
</dbReference>
<proteinExistence type="inferred from homology"/>
<dbReference type="RefSeq" id="WP_011366007.1">
    <property type="nucleotide sequence ID" value="NC_007517.1"/>
</dbReference>
<dbReference type="InterPro" id="IPR039298">
    <property type="entry name" value="ACOT13"/>
</dbReference>
<reference evidence="4 5" key="2">
    <citation type="journal article" date="2009" name="BMC Microbiol.">
        <title>The genome sequence of Geobacter metallireducens: features of metabolism, physiology and regulation common and dissimilar to Geobacter sulfurreducens.</title>
        <authorList>
            <person name="Aklujkar M."/>
            <person name="Krushkal J."/>
            <person name="DiBartolo G."/>
            <person name="Lapidus A."/>
            <person name="Land M.L."/>
            <person name="Lovley D.R."/>
        </authorList>
    </citation>
    <scope>NUCLEOTIDE SEQUENCE [LARGE SCALE GENOMIC DNA]</scope>
    <source>
        <strain evidence="5">ATCC 53774 / DSM 7210 / GS-15</strain>
    </source>
</reference>
<dbReference type="EMBL" id="CP000148">
    <property type="protein sequence ID" value="ABB32479.1"/>
    <property type="molecule type" value="Genomic_DNA"/>
</dbReference>
<evidence type="ECO:0000256" key="2">
    <source>
        <dbReference type="ARBA" id="ARBA00022801"/>
    </source>
</evidence>
<dbReference type="Gene3D" id="3.10.129.10">
    <property type="entry name" value="Hotdog Thioesterase"/>
    <property type="match status" value="1"/>
</dbReference>
<keyword evidence="2" id="KW-0378">Hydrolase</keyword>
<dbReference type="KEGG" id="gme:Gmet_2253"/>
<dbReference type="eggNOG" id="COG2050">
    <property type="taxonomic scope" value="Bacteria"/>
</dbReference>
<dbReference type="HOGENOM" id="CLU_089876_5_1_7"/>
<name>Q39TE5_GEOMG</name>
<accession>Q39TE5</accession>
<evidence type="ECO:0000259" key="3">
    <source>
        <dbReference type="Pfam" id="PF03061"/>
    </source>
</evidence>
<dbReference type="InterPro" id="IPR029069">
    <property type="entry name" value="HotDog_dom_sf"/>
</dbReference>
<dbReference type="NCBIfam" id="TIGR00369">
    <property type="entry name" value="unchar_dom_1"/>
    <property type="match status" value="1"/>
</dbReference>
<evidence type="ECO:0000256" key="1">
    <source>
        <dbReference type="ARBA" id="ARBA00008324"/>
    </source>
</evidence>